<sequence>MSGDSHLPKALQGLRIPAVASPLFIISVPALVIAQCKAGVIGSFPALNAREAEGESPLLDAWLKEITEELDRHNQENPDKPAAPFAVNQIVHRSNTRLERDLEICVNWKVPVWITSLGARVEVNEAAHSCGGIALHDVINNKFAKKAIEKGADGLIAVASGAGGHAGPQSPLALISEIREWFNGPLLLSGSIATGDSLLAALAMGADLGYIGSPFIATDEANADQGYKDMIVDSSAEDIVYSSLFTGVWGNYLKGSVKNAGMDPDNLPDGDVSTMSFGSDREKPKAWKTIWGSGQGIGAVKSQGTTEDLVSRIEREYHAAYARLQDRMAV</sequence>
<accession>A0A0P1IGL2</accession>
<dbReference type="PANTHER" id="PTHR42747:SF4">
    <property type="entry name" value="BLR1330 PROTEIN"/>
    <property type="match status" value="1"/>
</dbReference>
<dbReference type="RefSeq" id="WP_058312795.1">
    <property type="nucleotide sequence ID" value="NZ_CYTW01000005.1"/>
</dbReference>
<dbReference type="Proteomes" id="UP000051870">
    <property type="component" value="Unassembled WGS sequence"/>
</dbReference>
<proteinExistence type="inferred from homology"/>
<evidence type="ECO:0000313" key="7">
    <source>
        <dbReference type="Proteomes" id="UP000051870"/>
    </source>
</evidence>
<dbReference type="STRING" id="1715693.PH7735_03635"/>
<organism evidence="6 7">
    <name type="scientific">Shimia thalassica</name>
    <dbReference type="NCBI Taxonomy" id="1715693"/>
    <lineage>
        <taxon>Bacteria</taxon>
        <taxon>Pseudomonadati</taxon>
        <taxon>Pseudomonadota</taxon>
        <taxon>Alphaproteobacteria</taxon>
        <taxon>Rhodobacterales</taxon>
        <taxon>Roseobacteraceae</taxon>
    </lineage>
</organism>
<dbReference type="PANTHER" id="PTHR42747">
    <property type="entry name" value="NITRONATE MONOOXYGENASE-RELATED"/>
    <property type="match status" value="1"/>
</dbReference>
<comment type="similarity">
    <text evidence="1">Belongs to the nitronate monooxygenase family. NMO class I subfamily.</text>
</comment>
<keyword evidence="5" id="KW-0503">Monooxygenase</keyword>
<dbReference type="InterPro" id="IPR013785">
    <property type="entry name" value="Aldolase_TIM"/>
</dbReference>
<dbReference type="InterPro" id="IPR004136">
    <property type="entry name" value="NMO"/>
</dbReference>
<evidence type="ECO:0000256" key="3">
    <source>
        <dbReference type="ARBA" id="ARBA00022643"/>
    </source>
</evidence>
<evidence type="ECO:0000313" key="6">
    <source>
        <dbReference type="EMBL" id="CUK11893.1"/>
    </source>
</evidence>
<dbReference type="Pfam" id="PF03060">
    <property type="entry name" value="NMO"/>
    <property type="match status" value="1"/>
</dbReference>
<evidence type="ECO:0000256" key="1">
    <source>
        <dbReference type="ARBA" id="ARBA00009881"/>
    </source>
</evidence>
<dbReference type="SUPFAM" id="SSF51412">
    <property type="entry name" value="Inosine monophosphate dehydrogenase (IMPDH)"/>
    <property type="match status" value="1"/>
</dbReference>
<name>A0A0P1IGL2_9RHOB</name>
<dbReference type="FunFam" id="3.20.20.70:FF:000210">
    <property type="entry name" value="2-nitropropane dioxygenase"/>
    <property type="match status" value="1"/>
</dbReference>
<gene>
    <name evidence="6" type="ORF">PH7735_03635</name>
</gene>
<dbReference type="GO" id="GO:0018580">
    <property type="term" value="F:nitronate monooxygenase activity"/>
    <property type="evidence" value="ECO:0007669"/>
    <property type="project" value="InterPro"/>
</dbReference>
<dbReference type="Gene3D" id="3.20.20.70">
    <property type="entry name" value="Aldolase class I"/>
    <property type="match status" value="1"/>
</dbReference>
<dbReference type="GeneID" id="83882611"/>
<reference evidence="7" key="1">
    <citation type="submission" date="2015-09" db="EMBL/GenBank/DDBJ databases">
        <authorList>
            <person name="Rodrigo-Torres Lidia"/>
            <person name="Arahal R.David."/>
        </authorList>
    </citation>
    <scope>NUCLEOTIDE SEQUENCE [LARGE SCALE GENOMIC DNA]</scope>
    <source>
        <strain evidence="7">CECT 7735</strain>
    </source>
</reference>
<dbReference type="EMBL" id="CYTW01000005">
    <property type="protein sequence ID" value="CUK11893.1"/>
    <property type="molecule type" value="Genomic_DNA"/>
</dbReference>
<evidence type="ECO:0000256" key="5">
    <source>
        <dbReference type="ARBA" id="ARBA00023033"/>
    </source>
</evidence>
<dbReference type="CDD" id="cd04730">
    <property type="entry name" value="NPD_like"/>
    <property type="match status" value="1"/>
</dbReference>
<keyword evidence="4" id="KW-0560">Oxidoreductase</keyword>
<evidence type="ECO:0000256" key="2">
    <source>
        <dbReference type="ARBA" id="ARBA00022630"/>
    </source>
</evidence>
<protein>
    <submittedName>
        <fullName evidence="6">Putative enoyl-[acyl-carrier-protein] reductase II</fullName>
    </submittedName>
</protein>
<keyword evidence="2" id="KW-0285">Flavoprotein</keyword>
<dbReference type="AlphaFoldDB" id="A0A0P1IGL2"/>
<evidence type="ECO:0000256" key="4">
    <source>
        <dbReference type="ARBA" id="ARBA00023002"/>
    </source>
</evidence>
<keyword evidence="3" id="KW-0288">FMN</keyword>
<keyword evidence="7" id="KW-1185">Reference proteome</keyword>